<evidence type="ECO:0000313" key="9">
    <source>
        <dbReference type="Proteomes" id="UP000025241"/>
    </source>
</evidence>
<dbReference type="HAMAP" id="MF_00556">
    <property type="entry name" value="Hemerythrin"/>
    <property type="match status" value="1"/>
</dbReference>
<dbReference type="CDD" id="cd12107">
    <property type="entry name" value="Hemerythrin"/>
    <property type="match status" value="1"/>
</dbReference>
<evidence type="ECO:0000256" key="2">
    <source>
        <dbReference type="ARBA" id="ARBA00022448"/>
    </source>
</evidence>
<dbReference type="GO" id="GO:0005506">
    <property type="term" value="F:iron ion binding"/>
    <property type="evidence" value="ECO:0007669"/>
    <property type="project" value="UniProtKB-UniRule"/>
</dbReference>
<feature type="binding site" evidence="6">
    <location>
        <position position="120"/>
    </location>
    <ligand>
        <name>Fe cation</name>
        <dbReference type="ChEBI" id="CHEBI:24875"/>
        <label>2</label>
    </ligand>
</feature>
<dbReference type="PANTHER" id="PTHR37164">
    <property type="entry name" value="BACTERIOHEMERYTHRIN"/>
    <property type="match status" value="1"/>
</dbReference>
<dbReference type="NCBIfam" id="NF033749">
    <property type="entry name" value="bact_hemeryth"/>
    <property type="match status" value="1"/>
</dbReference>
<feature type="binding site" evidence="6">
    <location>
        <position position="80"/>
    </location>
    <ligand>
        <name>Fe cation</name>
        <dbReference type="ChEBI" id="CHEBI:24875"/>
        <label>2</label>
    </ligand>
</feature>
<dbReference type="OrthoDB" id="1122424at2"/>
<keyword evidence="4 6" id="KW-0479">Metal-binding</keyword>
<reference evidence="8 9" key="2">
    <citation type="submission" date="2014-05" db="EMBL/GenBank/DDBJ databases">
        <title>Genome sequence of the 3-chlorobenzoate degrading bacterium Pseudomonas knackmussii B13 shows multiple evidence for horizontal gene transfer.</title>
        <authorList>
            <person name="Miyazaki R."/>
            <person name="Bertelli C."/>
            <person name="Falquet L."/>
            <person name="Robinson-Rechavi M."/>
            <person name="Gharib W."/>
            <person name="Roy S."/>
            <person name="Van der Meer J.R."/>
        </authorList>
    </citation>
    <scope>NUCLEOTIDE SEQUENCE [LARGE SCALE GENOMIC DNA]</scope>
    <source>
        <strain evidence="8 9">B13</strain>
    </source>
</reference>
<dbReference type="NCBIfam" id="NF002007">
    <property type="entry name" value="PRK00808.1"/>
    <property type="match status" value="1"/>
</dbReference>
<dbReference type="PATRIC" id="fig|1301098.3.peg.1863"/>
<evidence type="ECO:0000256" key="1">
    <source>
        <dbReference type="ARBA" id="ARBA00010587"/>
    </source>
</evidence>
<dbReference type="Pfam" id="PF01814">
    <property type="entry name" value="Hemerythrin"/>
    <property type="match status" value="1"/>
</dbReference>
<evidence type="ECO:0000313" key="8">
    <source>
        <dbReference type="EMBL" id="CDF83226.1"/>
    </source>
</evidence>
<evidence type="ECO:0000256" key="4">
    <source>
        <dbReference type="ARBA" id="ARBA00022723"/>
    </source>
</evidence>
<dbReference type="HOGENOM" id="CLU_086902_2_1_6"/>
<dbReference type="InterPro" id="IPR012312">
    <property type="entry name" value="Hemerythrin-like"/>
</dbReference>
<dbReference type="STRING" id="1301098.PKB_1876"/>
<feature type="binding site" evidence="6">
    <location>
        <position position="61"/>
    </location>
    <ligand>
        <name>Fe cation</name>
        <dbReference type="ChEBI" id="CHEBI:24875"/>
        <label>1</label>
    </ligand>
</feature>
<dbReference type="Proteomes" id="UP000025241">
    <property type="component" value="Chromosome I"/>
</dbReference>
<proteinExistence type="inferred from homology"/>
<evidence type="ECO:0000256" key="6">
    <source>
        <dbReference type="HAMAP-Rule" id="MF_00556"/>
    </source>
</evidence>
<dbReference type="PROSITE" id="PS00550">
    <property type="entry name" value="HEMERYTHRINS"/>
    <property type="match status" value="1"/>
</dbReference>
<protein>
    <recommendedName>
        <fullName evidence="6">Bacteriohemerythrin</fullName>
    </recommendedName>
</protein>
<comment type="function">
    <text evidence="6">Oxygen-binding protein. May be involved in a storage mechanism or for delivery to oxygen-requiring enzymes. The oxygen-binding site contains two iron atoms.</text>
</comment>
<gene>
    <name evidence="8" type="ORF">PKB_1876</name>
</gene>
<dbReference type="EMBL" id="HG322950">
    <property type="protein sequence ID" value="CDF83226.1"/>
    <property type="molecule type" value="Genomic_DNA"/>
</dbReference>
<feature type="binding site" evidence="6">
    <location>
        <position position="61"/>
    </location>
    <ligand>
        <name>Fe cation</name>
        <dbReference type="ChEBI" id="CHEBI:24875"/>
        <label>2</label>
    </ligand>
</feature>
<name>A0A024HEE8_PSEKB</name>
<feature type="domain" description="Hemerythrin-like" evidence="7">
    <location>
        <begin position="12"/>
        <end position="123"/>
    </location>
</feature>
<dbReference type="SUPFAM" id="SSF47188">
    <property type="entry name" value="Hemerythrin-like"/>
    <property type="match status" value="1"/>
</dbReference>
<dbReference type="eggNOG" id="COG2703">
    <property type="taxonomic scope" value="Bacteria"/>
</dbReference>
<feature type="binding site" evidence="6">
    <location>
        <position position="120"/>
    </location>
    <ligand>
        <name>Fe cation</name>
        <dbReference type="ChEBI" id="CHEBI:24875"/>
        <label>1</label>
    </ligand>
</feature>
<feature type="binding site" evidence="6">
    <location>
        <position position="76"/>
    </location>
    <ligand>
        <name>Fe cation</name>
        <dbReference type="ChEBI" id="CHEBI:24875"/>
        <label>2</label>
    </ligand>
</feature>
<feature type="binding site" evidence="6">
    <location>
        <position position="115"/>
    </location>
    <ligand>
        <name>Fe cation</name>
        <dbReference type="ChEBI" id="CHEBI:24875"/>
        <label>2</label>
    </ligand>
</feature>
<dbReference type="InterPro" id="IPR035938">
    <property type="entry name" value="Hemerythrin-like_sf"/>
</dbReference>
<dbReference type="InterPro" id="IPR050669">
    <property type="entry name" value="Hemerythrin"/>
</dbReference>
<feature type="binding site" evidence="6">
    <location>
        <position position="21"/>
    </location>
    <ligand>
        <name>Fe cation</name>
        <dbReference type="ChEBI" id="CHEBI:24875"/>
        <label>1</label>
    </ligand>
</feature>
<dbReference type="NCBIfam" id="TIGR02481">
    <property type="entry name" value="hemeryth_dom"/>
    <property type="match status" value="1"/>
</dbReference>
<dbReference type="GO" id="GO:0005344">
    <property type="term" value="F:oxygen carrier activity"/>
    <property type="evidence" value="ECO:0007669"/>
    <property type="project" value="UniProtKB-UniRule"/>
</dbReference>
<accession>A0A024HEE8</accession>
<evidence type="ECO:0000256" key="3">
    <source>
        <dbReference type="ARBA" id="ARBA00022621"/>
    </source>
</evidence>
<dbReference type="RefSeq" id="WP_043251024.1">
    <property type="nucleotide sequence ID" value="NZ_HG322950.1"/>
</dbReference>
<dbReference type="Gene3D" id="1.20.120.50">
    <property type="entry name" value="Hemerythrin-like"/>
    <property type="match status" value="1"/>
</dbReference>
<keyword evidence="2 6" id="KW-0813">Transport</keyword>
<evidence type="ECO:0000259" key="7">
    <source>
        <dbReference type="Pfam" id="PF01814"/>
    </source>
</evidence>
<dbReference type="KEGG" id="pkc:PKB_1876"/>
<dbReference type="InterPro" id="IPR012827">
    <property type="entry name" value="Hemerythrin_metal-bd"/>
</dbReference>
<comment type="subunit">
    <text evidence="6">Monomer.</text>
</comment>
<keyword evidence="9" id="KW-1185">Reference proteome</keyword>
<evidence type="ECO:0000256" key="5">
    <source>
        <dbReference type="ARBA" id="ARBA00023004"/>
    </source>
</evidence>
<feature type="binding site" evidence="6">
    <location>
        <position position="57"/>
    </location>
    <ligand>
        <name>Fe cation</name>
        <dbReference type="ChEBI" id="CHEBI:24875"/>
        <label>1</label>
    </ligand>
</feature>
<comment type="similarity">
    <text evidence="1 6">Belongs to the hemerythrin family.</text>
</comment>
<sequence>MAYLAWQDDLNTGIQVIDNQHKRIVEMINQLHDAQVQRLDGKVGQVIEELVDYTLSHFAFEETLLEDAGYEFTRAHKKVHELFIKRVSEYRLRFAAGEDIADELKQLLGRWLFNHIRNDDANYADSVRANLQTLTRDQARGGWLSRSMQRFFG</sequence>
<keyword evidence="3 6" id="KW-0561">Oxygen transport</keyword>
<keyword evidence="5 6" id="KW-0408">Iron</keyword>
<dbReference type="InterPro" id="IPR023504">
    <property type="entry name" value="Bacteriohemerythrin-like"/>
</dbReference>
<dbReference type="AlphaFoldDB" id="A0A024HEE8"/>
<reference evidence="8 9" key="1">
    <citation type="submission" date="2013-03" db="EMBL/GenBank/DDBJ databases">
        <authorList>
            <person name="Linke B."/>
        </authorList>
    </citation>
    <scope>NUCLEOTIDE SEQUENCE [LARGE SCALE GENOMIC DNA]</scope>
    <source>
        <strain evidence="8 9">B13</strain>
    </source>
</reference>
<dbReference type="InterPro" id="IPR016131">
    <property type="entry name" value="Haemerythrin_Fe_BS"/>
</dbReference>
<organism evidence="8 9">
    <name type="scientific">Pseudomonas knackmussii (strain DSM 6978 / CCUG 54928 / LMG 23759 / B13)</name>
    <dbReference type="NCBI Taxonomy" id="1301098"/>
    <lineage>
        <taxon>Bacteria</taxon>
        <taxon>Pseudomonadati</taxon>
        <taxon>Pseudomonadota</taxon>
        <taxon>Gammaproteobacteria</taxon>
        <taxon>Pseudomonadales</taxon>
        <taxon>Pseudomonadaceae</taxon>
        <taxon>Pseudomonas</taxon>
    </lineage>
</organism>
<dbReference type="PANTHER" id="PTHR37164:SF1">
    <property type="entry name" value="BACTERIOHEMERYTHRIN"/>
    <property type="match status" value="1"/>
</dbReference>